<organism evidence="1 2">
    <name type="scientific">Paenibacillus mesotrionivorans</name>
    <dbReference type="NCBI Taxonomy" id="3160968"/>
    <lineage>
        <taxon>Bacteria</taxon>
        <taxon>Bacillati</taxon>
        <taxon>Bacillota</taxon>
        <taxon>Bacilli</taxon>
        <taxon>Bacillales</taxon>
        <taxon>Paenibacillaceae</taxon>
        <taxon>Paenibacillus</taxon>
    </lineage>
</organism>
<name>A0ACC7NYN8_9BACL</name>
<gene>
    <name evidence="1" type="ORF">ACI1P1_16435</name>
</gene>
<dbReference type="EMBL" id="JBJURJ010000010">
    <property type="protein sequence ID" value="MFM9329884.1"/>
    <property type="molecule type" value="Genomic_DNA"/>
</dbReference>
<evidence type="ECO:0000313" key="2">
    <source>
        <dbReference type="Proteomes" id="UP001631969"/>
    </source>
</evidence>
<keyword evidence="2" id="KW-1185">Reference proteome</keyword>
<reference evidence="1" key="1">
    <citation type="submission" date="2024-12" db="EMBL/GenBank/DDBJ databases">
        <authorList>
            <person name="Wu N."/>
        </authorList>
    </citation>
    <scope>NUCLEOTIDE SEQUENCE</scope>
    <source>
        <strain evidence="1">P15</strain>
    </source>
</reference>
<comment type="caution">
    <text evidence="1">The sequence shown here is derived from an EMBL/GenBank/DDBJ whole genome shotgun (WGS) entry which is preliminary data.</text>
</comment>
<accession>A0ACC7NYN8</accession>
<proteinExistence type="predicted"/>
<evidence type="ECO:0000313" key="1">
    <source>
        <dbReference type="EMBL" id="MFM9329884.1"/>
    </source>
</evidence>
<sequence length="212" mass="23753">MSIAERKEREKAEMREDILNAAREIVSHSGIDGISIRKIAGMIDYSPAIIYHYFKNKEEIIGILMEEEYRRILAALSPLQTTGNSPEERLKESIKSFMMLAVEMGDAYKSIMLNSSPAVLARTSVLQQGAACERPAISMVCRVLRELPGWAGSTDAQVELTAQTIWSLAFGLALRSIVEQVNEEQRQRLMEHTTEFVLQALRNPAKQPKGGM</sequence>
<dbReference type="Proteomes" id="UP001631969">
    <property type="component" value="Unassembled WGS sequence"/>
</dbReference>
<protein>
    <submittedName>
        <fullName evidence="1">TetR/AcrR family transcriptional regulator</fullName>
    </submittedName>
</protein>